<comment type="caution">
    <text evidence="1">The sequence shown here is derived from an EMBL/GenBank/DDBJ whole genome shotgun (WGS) entry which is preliminary data.</text>
</comment>
<protein>
    <submittedName>
        <fullName evidence="1">Uncharacterized protein</fullName>
    </submittedName>
</protein>
<organism evidence="1 2">
    <name type="scientific">Rubroshorea leprosula</name>
    <dbReference type="NCBI Taxonomy" id="152421"/>
    <lineage>
        <taxon>Eukaryota</taxon>
        <taxon>Viridiplantae</taxon>
        <taxon>Streptophyta</taxon>
        <taxon>Embryophyta</taxon>
        <taxon>Tracheophyta</taxon>
        <taxon>Spermatophyta</taxon>
        <taxon>Magnoliopsida</taxon>
        <taxon>eudicotyledons</taxon>
        <taxon>Gunneridae</taxon>
        <taxon>Pentapetalae</taxon>
        <taxon>rosids</taxon>
        <taxon>malvids</taxon>
        <taxon>Malvales</taxon>
        <taxon>Dipterocarpaceae</taxon>
        <taxon>Rubroshorea</taxon>
    </lineage>
</organism>
<dbReference type="Proteomes" id="UP001054252">
    <property type="component" value="Unassembled WGS sequence"/>
</dbReference>
<proteinExistence type="predicted"/>
<name>A0AAV5MLH0_9ROSI</name>
<evidence type="ECO:0000313" key="1">
    <source>
        <dbReference type="EMBL" id="GKV50761.1"/>
    </source>
</evidence>
<sequence length="38" mass="4035">MGKSPGRWIKNLLLGKKSSKSNLSKGGEVGKNVIIIVP</sequence>
<gene>
    <name evidence="1" type="ORF">SLEP1_g57455</name>
</gene>
<keyword evidence="2" id="KW-1185">Reference proteome</keyword>
<evidence type="ECO:0000313" key="2">
    <source>
        <dbReference type="Proteomes" id="UP001054252"/>
    </source>
</evidence>
<dbReference type="EMBL" id="BPVZ01000393">
    <property type="protein sequence ID" value="GKV50761.1"/>
    <property type="molecule type" value="Genomic_DNA"/>
</dbReference>
<reference evidence="1 2" key="1">
    <citation type="journal article" date="2021" name="Commun. Biol.">
        <title>The genome of Shorea leprosula (Dipterocarpaceae) highlights the ecological relevance of drought in aseasonal tropical rainforests.</title>
        <authorList>
            <person name="Ng K.K.S."/>
            <person name="Kobayashi M.J."/>
            <person name="Fawcett J.A."/>
            <person name="Hatakeyama M."/>
            <person name="Paape T."/>
            <person name="Ng C.H."/>
            <person name="Ang C.C."/>
            <person name="Tnah L.H."/>
            <person name="Lee C.T."/>
            <person name="Nishiyama T."/>
            <person name="Sese J."/>
            <person name="O'Brien M.J."/>
            <person name="Copetti D."/>
            <person name="Mohd Noor M.I."/>
            <person name="Ong R.C."/>
            <person name="Putra M."/>
            <person name="Sireger I.Z."/>
            <person name="Indrioko S."/>
            <person name="Kosugi Y."/>
            <person name="Izuno A."/>
            <person name="Isagi Y."/>
            <person name="Lee S.L."/>
            <person name="Shimizu K.K."/>
        </authorList>
    </citation>
    <scope>NUCLEOTIDE SEQUENCE [LARGE SCALE GENOMIC DNA]</scope>
    <source>
        <strain evidence="1">214</strain>
    </source>
</reference>
<dbReference type="AlphaFoldDB" id="A0AAV5MLH0"/>
<accession>A0AAV5MLH0</accession>